<dbReference type="Proteomes" id="UP000298663">
    <property type="component" value="Unassembled WGS sequence"/>
</dbReference>
<comment type="caution">
    <text evidence="2">The sequence shown here is derived from an EMBL/GenBank/DDBJ whole genome shotgun (WGS) entry which is preliminary data.</text>
</comment>
<gene>
    <name evidence="2" type="ORF">L596_026001</name>
</gene>
<keyword evidence="1" id="KW-1133">Transmembrane helix</keyword>
<feature type="transmembrane region" description="Helical" evidence="1">
    <location>
        <begin position="85"/>
        <end position="103"/>
    </location>
</feature>
<organism evidence="2 3">
    <name type="scientific">Steinernema carpocapsae</name>
    <name type="common">Entomopathogenic nematode</name>
    <dbReference type="NCBI Taxonomy" id="34508"/>
    <lineage>
        <taxon>Eukaryota</taxon>
        <taxon>Metazoa</taxon>
        <taxon>Ecdysozoa</taxon>
        <taxon>Nematoda</taxon>
        <taxon>Chromadorea</taxon>
        <taxon>Rhabditida</taxon>
        <taxon>Tylenchina</taxon>
        <taxon>Panagrolaimomorpha</taxon>
        <taxon>Strongyloidoidea</taxon>
        <taxon>Steinernematidae</taxon>
        <taxon>Steinernema</taxon>
    </lineage>
</organism>
<keyword evidence="1" id="KW-0812">Transmembrane</keyword>
<accession>A0A4U5M044</accession>
<evidence type="ECO:0000313" key="3">
    <source>
        <dbReference type="Proteomes" id="UP000298663"/>
    </source>
</evidence>
<dbReference type="AlphaFoldDB" id="A0A4U5M044"/>
<reference evidence="2 3" key="2">
    <citation type="journal article" date="2019" name="G3 (Bethesda)">
        <title>Hybrid Assembly of the Genome of the Entomopathogenic Nematode Steinernema carpocapsae Identifies the X-Chromosome.</title>
        <authorList>
            <person name="Serra L."/>
            <person name="Macchietto M."/>
            <person name="Macias-Munoz A."/>
            <person name="McGill C.J."/>
            <person name="Rodriguez I.M."/>
            <person name="Rodriguez B."/>
            <person name="Murad R."/>
            <person name="Mortazavi A."/>
        </authorList>
    </citation>
    <scope>NUCLEOTIDE SEQUENCE [LARGE SCALE GENOMIC DNA]</scope>
    <source>
        <strain evidence="2 3">ALL</strain>
    </source>
</reference>
<proteinExistence type="predicted"/>
<dbReference type="EMBL" id="AZBU02000010">
    <property type="protein sequence ID" value="TKR61977.1"/>
    <property type="molecule type" value="Genomic_DNA"/>
</dbReference>
<keyword evidence="3" id="KW-1185">Reference proteome</keyword>
<evidence type="ECO:0000256" key="1">
    <source>
        <dbReference type="SAM" id="Phobius"/>
    </source>
</evidence>
<evidence type="ECO:0000313" key="2">
    <source>
        <dbReference type="EMBL" id="TKR61977.1"/>
    </source>
</evidence>
<sequence length="105" mass="12186">MSKYTKNRRKLILLKRAPNQQHAINFVQNNTNFGRSWVHSTCNEFPITPSPNAPKSTPARPRNKRLSMSALKRPIRRPHAFAAKLAFRLTTGFHLFLRAFVIFQN</sequence>
<reference evidence="2 3" key="1">
    <citation type="journal article" date="2015" name="Genome Biol.">
        <title>Comparative genomics of Steinernema reveals deeply conserved gene regulatory networks.</title>
        <authorList>
            <person name="Dillman A.R."/>
            <person name="Macchietto M."/>
            <person name="Porter C.F."/>
            <person name="Rogers A."/>
            <person name="Williams B."/>
            <person name="Antoshechkin I."/>
            <person name="Lee M.M."/>
            <person name="Goodwin Z."/>
            <person name="Lu X."/>
            <person name="Lewis E.E."/>
            <person name="Goodrich-Blair H."/>
            <person name="Stock S.P."/>
            <person name="Adams B.J."/>
            <person name="Sternberg P.W."/>
            <person name="Mortazavi A."/>
        </authorList>
    </citation>
    <scope>NUCLEOTIDE SEQUENCE [LARGE SCALE GENOMIC DNA]</scope>
    <source>
        <strain evidence="2 3">ALL</strain>
    </source>
</reference>
<protein>
    <submittedName>
        <fullName evidence="2">Uncharacterized protein</fullName>
    </submittedName>
</protein>
<name>A0A4U5M044_STECR</name>
<keyword evidence="1" id="KW-0472">Membrane</keyword>